<sequence length="195" mass="22464">MTRIEGDRVGLRPARPQDAPYLLQWALDPEVARLARGDYPTTLEATLEWLEQGRKDRYRQLFIIEGPDGKPIGDIDLHHIAWRSGEAELRIRIGLPRLWNQGLGTDAVRALLRYAFSDRHLRRIYLRVLRSNPRAIRCYEKSGFRKEGRMQVVEEDGSVDELLLMSVTKDRLQRMQESGPPPAHSHHAPATARAR</sequence>
<dbReference type="RefSeq" id="WP_324717769.1">
    <property type="nucleotide sequence ID" value="NZ_CP141615.1"/>
</dbReference>
<feature type="domain" description="N-acetyltransferase" evidence="2">
    <location>
        <begin position="9"/>
        <end position="170"/>
    </location>
</feature>
<dbReference type="InterPro" id="IPR000182">
    <property type="entry name" value="GNAT_dom"/>
</dbReference>
<keyword evidence="4" id="KW-1185">Reference proteome</keyword>
<reference evidence="3 4" key="1">
    <citation type="journal article" date="2024" name="Front. Microbiol.">
        <title>Novel thermophilic genera Geochorda gen. nov. and Carboxydochorda gen. nov. from the deep terrestrial subsurface reveal the ecophysiological diversity in the class Limnochordia.</title>
        <authorList>
            <person name="Karnachuk O.V."/>
            <person name="Lukina A.P."/>
            <person name="Avakyan M.R."/>
            <person name="Kadnikov V.V."/>
            <person name="Begmatov S."/>
            <person name="Beletsky A.V."/>
            <person name="Vlasova K.G."/>
            <person name="Novikov A.A."/>
            <person name="Shcherbakova V.A."/>
            <person name="Mardanov A.V."/>
            <person name="Ravin N.V."/>
        </authorList>
    </citation>
    <scope>NUCLEOTIDE SEQUENCE [LARGE SCALE GENOMIC DNA]</scope>
    <source>
        <strain evidence="3 4">L945</strain>
    </source>
</reference>
<dbReference type="PROSITE" id="PS51186">
    <property type="entry name" value="GNAT"/>
    <property type="match status" value="1"/>
</dbReference>
<dbReference type="PANTHER" id="PTHR43415:SF3">
    <property type="entry name" value="GNAT-FAMILY ACETYLTRANSFERASE"/>
    <property type="match status" value="1"/>
</dbReference>
<feature type="region of interest" description="Disordered" evidence="1">
    <location>
        <begin position="172"/>
        <end position="195"/>
    </location>
</feature>
<evidence type="ECO:0000313" key="3">
    <source>
        <dbReference type="EMBL" id="WRP18496.1"/>
    </source>
</evidence>
<dbReference type="SUPFAM" id="SSF55729">
    <property type="entry name" value="Acyl-CoA N-acyltransferases (Nat)"/>
    <property type="match status" value="1"/>
</dbReference>
<dbReference type="InterPro" id="IPR016181">
    <property type="entry name" value="Acyl_CoA_acyltransferase"/>
</dbReference>
<dbReference type="CDD" id="cd04301">
    <property type="entry name" value="NAT_SF"/>
    <property type="match status" value="1"/>
</dbReference>
<evidence type="ECO:0000259" key="2">
    <source>
        <dbReference type="PROSITE" id="PS51186"/>
    </source>
</evidence>
<evidence type="ECO:0000313" key="4">
    <source>
        <dbReference type="Proteomes" id="UP001332192"/>
    </source>
</evidence>
<dbReference type="Pfam" id="PF13302">
    <property type="entry name" value="Acetyltransf_3"/>
    <property type="match status" value="1"/>
</dbReference>
<gene>
    <name evidence="3" type="ORF">U7230_05695</name>
</gene>
<evidence type="ECO:0000256" key="1">
    <source>
        <dbReference type="SAM" id="MobiDB-lite"/>
    </source>
</evidence>
<proteinExistence type="predicted"/>
<name>A0ABZ1C134_9FIRM</name>
<organism evidence="3 4">
    <name type="scientific">Carboxydichorda subterranea</name>
    <dbReference type="NCBI Taxonomy" id="3109565"/>
    <lineage>
        <taxon>Bacteria</taxon>
        <taxon>Bacillati</taxon>
        <taxon>Bacillota</taxon>
        <taxon>Limnochordia</taxon>
        <taxon>Limnochordales</taxon>
        <taxon>Geochordaceae</taxon>
        <taxon>Carboxydichorda</taxon>
    </lineage>
</organism>
<accession>A0ABZ1C134</accession>
<dbReference type="Gene3D" id="3.40.630.30">
    <property type="match status" value="1"/>
</dbReference>
<dbReference type="Proteomes" id="UP001332192">
    <property type="component" value="Chromosome"/>
</dbReference>
<dbReference type="EMBL" id="CP141615">
    <property type="protein sequence ID" value="WRP18496.1"/>
    <property type="molecule type" value="Genomic_DNA"/>
</dbReference>
<dbReference type="PANTHER" id="PTHR43415">
    <property type="entry name" value="SPERMIDINE N(1)-ACETYLTRANSFERASE"/>
    <property type="match status" value="1"/>
</dbReference>
<protein>
    <submittedName>
        <fullName evidence="3">GNAT family N-acetyltransferase</fullName>
    </submittedName>
</protein>